<feature type="compositionally biased region" description="Polar residues" evidence="1">
    <location>
        <begin position="132"/>
        <end position="143"/>
    </location>
</feature>
<accession>A0A7J6TC71</accession>
<evidence type="ECO:0000313" key="3">
    <source>
        <dbReference type="Proteomes" id="UP000574390"/>
    </source>
</evidence>
<dbReference type="AlphaFoldDB" id="A0A7J6TC71"/>
<feature type="region of interest" description="Disordered" evidence="1">
    <location>
        <begin position="36"/>
        <end position="143"/>
    </location>
</feature>
<evidence type="ECO:0000313" key="2">
    <source>
        <dbReference type="EMBL" id="KAF4741960.1"/>
    </source>
</evidence>
<organism evidence="2 3">
    <name type="scientific">Perkinsus olseni</name>
    <name type="common">Perkinsus atlanticus</name>
    <dbReference type="NCBI Taxonomy" id="32597"/>
    <lineage>
        <taxon>Eukaryota</taxon>
        <taxon>Sar</taxon>
        <taxon>Alveolata</taxon>
        <taxon>Perkinsozoa</taxon>
        <taxon>Perkinsea</taxon>
        <taxon>Perkinsida</taxon>
        <taxon>Perkinsidae</taxon>
        <taxon>Perkinsus</taxon>
    </lineage>
</organism>
<proteinExistence type="predicted"/>
<feature type="compositionally biased region" description="Basic and acidic residues" evidence="1">
    <location>
        <begin position="67"/>
        <end position="77"/>
    </location>
</feature>
<dbReference type="EMBL" id="JABANM010008819">
    <property type="protein sequence ID" value="KAF4741960.1"/>
    <property type="molecule type" value="Genomic_DNA"/>
</dbReference>
<protein>
    <submittedName>
        <fullName evidence="2">Uncharacterized protein</fullName>
    </submittedName>
</protein>
<dbReference type="Proteomes" id="UP000574390">
    <property type="component" value="Unassembled WGS sequence"/>
</dbReference>
<sequence length="143" mass="15753">MLPEASRSILTAAAEASRSDDALREEITALKQHALVSTSAADKEPAAAGRRQYCSIPPVPSDPSPCYEHRYPVREADTSPPDHVGLPTREPLSLVSMEEDYRKRKGRASSSRPSASPGINRRLKPDRKPLLNQKQQQGQPWAD</sequence>
<gene>
    <name evidence="2" type="ORF">FOZ62_014108</name>
</gene>
<name>A0A7J6TC71_PEROL</name>
<evidence type="ECO:0000256" key="1">
    <source>
        <dbReference type="SAM" id="MobiDB-lite"/>
    </source>
</evidence>
<feature type="region of interest" description="Disordered" evidence="1">
    <location>
        <begin position="1"/>
        <end position="21"/>
    </location>
</feature>
<feature type="compositionally biased region" description="Low complexity" evidence="1">
    <location>
        <begin position="108"/>
        <end position="118"/>
    </location>
</feature>
<reference evidence="2 3" key="1">
    <citation type="submission" date="2020-04" db="EMBL/GenBank/DDBJ databases">
        <title>Perkinsus olseni comparative genomics.</title>
        <authorList>
            <person name="Bogema D.R."/>
        </authorList>
    </citation>
    <scope>NUCLEOTIDE SEQUENCE [LARGE SCALE GENOMIC DNA]</scope>
    <source>
        <strain evidence="2">ATCC PRA-205</strain>
    </source>
</reference>
<feature type="non-terminal residue" evidence="2">
    <location>
        <position position="143"/>
    </location>
</feature>
<comment type="caution">
    <text evidence="2">The sequence shown here is derived from an EMBL/GenBank/DDBJ whole genome shotgun (WGS) entry which is preliminary data.</text>
</comment>